<accession>A0ABT2LWL9</accession>
<evidence type="ECO:0000313" key="2">
    <source>
        <dbReference type="Proteomes" id="UP001431199"/>
    </source>
</evidence>
<gene>
    <name evidence="1" type="ORF">N5B56_01090</name>
</gene>
<comment type="caution">
    <text evidence="1">The sequence shown here is derived from an EMBL/GenBank/DDBJ whole genome shotgun (WGS) entry which is preliminary data.</text>
</comment>
<proteinExistence type="predicted"/>
<organism evidence="1 2">
    <name type="scientific">Eubacterium album</name>
    <dbReference type="NCBI Taxonomy" id="2978477"/>
    <lineage>
        <taxon>Bacteria</taxon>
        <taxon>Bacillati</taxon>
        <taxon>Bacillota</taxon>
        <taxon>Clostridia</taxon>
        <taxon>Eubacteriales</taxon>
        <taxon>Eubacteriaceae</taxon>
        <taxon>Eubacterium</taxon>
    </lineage>
</organism>
<sequence>MNNRKFIPASITAEKLSYAFNLGNLRKREAEKVFKCIEVYKDYEDFKLNCGWDEDTEIPSEKELIESKACAYISSYFVYFSWILWGTDFRESDFYGRNS</sequence>
<reference evidence="1" key="1">
    <citation type="submission" date="2022-09" db="EMBL/GenBank/DDBJ databases">
        <title>Eubacterium sp. LFL-14 isolated from human feces.</title>
        <authorList>
            <person name="Liu F."/>
        </authorList>
    </citation>
    <scope>NUCLEOTIDE SEQUENCE</scope>
    <source>
        <strain evidence="1">LFL-14</strain>
    </source>
</reference>
<dbReference type="EMBL" id="JAODBU010000002">
    <property type="protein sequence ID" value="MCT7397679.1"/>
    <property type="molecule type" value="Genomic_DNA"/>
</dbReference>
<dbReference type="Proteomes" id="UP001431199">
    <property type="component" value="Unassembled WGS sequence"/>
</dbReference>
<dbReference type="RefSeq" id="WP_260978116.1">
    <property type="nucleotide sequence ID" value="NZ_JAODBU010000002.1"/>
</dbReference>
<protein>
    <submittedName>
        <fullName evidence="1">Uncharacterized protein</fullName>
    </submittedName>
</protein>
<keyword evidence="2" id="KW-1185">Reference proteome</keyword>
<name>A0ABT2LWL9_9FIRM</name>
<evidence type="ECO:0000313" key="1">
    <source>
        <dbReference type="EMBL" id="MCT7397679.1"/>
    </source>
</evidence>